<evidence type="ECO:0000313" key="8">
    <source>
        <dbReference type="Proteomes" id="UP000003505"/>
    </source>
</evidence>
<evidence type="ECO:0000256" key="3">
    <source>
        <dbReference type="ARBA" id="ARBA00022475"/>
    </source>
</evidence>
<dbReference type="eggNOG" id="COG0715">
    <property type="taxonomic scope" value="Bacteria"/>
</dbReference>
<dbReference type="Gene3D" id="3.40.190.10">
    <property type="entry name" value="Periplasmic binding protein-like II"/>
    <property type="match status" value="2"/>
</dbReference>
<evidence type="ECO:0000256" key="1">
    <source>
        <dbReference type="ARBA" id="ARBA00004533"/>
    </source>
</evidence>
<dbReference type="InterPro" id="IPR044527">
    <property type="entry name" value="NrtA/CpmA_ABC-bd_dom"/>
</dbReference>
<reference evidence="7 8" key="1">
    <citation type="submission" date="2009-09" db="EMBL/GenBank/DDBJ databases">
        <authorList>
            <person name="Weinstock G."/>
            <person name="Sodergren E."/>
            <person name="Clifton S."/>
            <person name="Fulton L."/>
            <person name="Fulton B."/>
            <person name="Courtney L."/>
            <person name="Fronick C."/>
            <person name="Harrison M."/>
            <person name="Strong C."/>
            <person name="Farmer C."/>
            <person name="Delahaunty K."/>
            <person name="Markovic C."/>
            <person name="Hall O."/>
            <person name="Minx P."/>
            <person name="Tomlinson C."/>
            <person name="Mitreva M."/>
            <person name="Nelson J."/>
            <person name="Hou S."/>
            <person name="Wollam A."/>
            <person name="Pepin K.H."/>
            <person name="Johnson M."/>
            <person name="Bhonagiri V."/>
            <person name="Nash W.E."/>
            <person name="Warren W."/>
            <person name="Chinwalla A."/>
            <person name="Mardis E.R."/>
            <person name="Wilson R.K."/>
        </authorList>
    </citation>
    <scope>NUCLEOTIDE SEQUENCE [LARGE SCALE GENOMIC DNA]</scope>
    <source>
        <strain evidence="7">ATCC 35185</strain>
        <strain evidence="8">ATCC 35185 / DSM 20758 / VPI D19B-28</strain>
    </source>
</reference>
<evidence type="ECO:0000313" key="7">
    <source>
        <dbReference type="EMBL" id="EEX76014.1"/>
    </source>
</evidence>
<dbReference type="PANTHER" id="PTHR30024">
    <property type="entry name" value="ALIPHATIC SULFONATES-BINDING PROTEIN-RELATED"/>
    <property type="match status" value="1"/>
</dbReference>
<evidence type="ECO:0000313" key="9">
    <source>
        <dbReference type="Proteomes" id="UP000011124"/>
    </source>
</evidence>
<dbReference type="GO" id="GO:0005886">
    <property type="term" value="C:plasma membrane"/>
    <property type="evidence" value="ECO:0007669"/>
    <property type="project" value="UniProtKB-SubCell"/>
</dbReference>
<dbReference type="Proteomes" id="UP000011124">
    <property type="component" value="Chromosome"/>
</dbReference>
<accession>C9LYR4</accession>
<dbReference type="RefSeq" id="WP_006193995.1">
    <property type="nucleotide sequence ID" value="NC_015437.1"/>
</dbReference>
<dbReference type="EMBL" id="ACKP02000055">
    <property type="protein sequence ID" value="EEX76014.1"/>
    <property type="molecule type" value="Genomic_DNA"/>
</dbReference>
<keyword evidence="3" id="KW-1003">Cell membrane</keyword>
<keyword evidence="2" id="KW-0813">Transport</keyword>
<dbReference type="STRING" id="546271.Selsp_2017"/>
<dbReference type="Pfam" id="PF13379">
    <property type="entry name" value="NMT1_2"/>
    <property type="match status" value="1"/>
</dbReference>
<dbReference type="CDD" id="cd13553">
    <property type="entry name" value="PBP2_NrtA_CpmA_like"/>
    <property type="match status" value="1"/>
</dbReference>
<organism evidence="7 8">
    <name type="scientific">Selenomonas sputigena (strain ATCC 35185 / DSM 20758 / CCUG 44933 / VPI D19B-28)</name>
    <dbReference type="NCBI Taxonomy" id="546271"/>
    <lineage>
        <taxon>Bacteria</taxon>
        <taxon>Bacillati</taxon>
        <taxon>Bacillota</taxon>
        <taxon>Negativicutes</taxon>
        <taxon>Selenomonadales</taxon>
        <taxon>Selenomonadaceae</taxon>
        <taxon>Selenomonas</taxon>
    </lineage>
</organism>
<gene>
    <name evidence="6" type="ordered locus">Selsp_2017</name>
    <name evidence="7" type="ORF">SELSPUOL_02625</name>
</gene>
<dbReference type="OrthoDB" id="570524at2"/>
<reference evidence="6 9" key="2">
    <citation type="submission" date="2011-04" db="EMBL/GenBank/DDBJ databases">
        <title>The complete genome of Selenomonas sputigena DSM 20758.</title>
        <authorList>
            <consortium name="US DOE Joint Genome Institute (JGI-PGF)"/>
            <person name="Lucas S."/>
            <person name="Copeland A."/>
            <person name="Lapidus A."/>
            <person name="Bruce D."/>
            <person name="Goodwin L."/>
            <person name="Pitluck S."/>
            <person name="Peters L."/>
            <person name="Kyrpides N."/>
            <person name="Mavromatis K."/>
            <person name="Ivanova N."/>
            <person name="Ovchinnikova G."/>
            <person name="Teshima H."/>
            <person name="Detter J.C."/>
            <person name="Tapia R."/>
            <person name="Han C."/>
            <person name="Land M."/>
            <person name="Hauser L."/>
            <person name="Markowitz V."/>
            <person name="Cheng J.-F."/>
            <person name="Hugenholtz P."/>
            <person name="Woyke T."/>
            <person name="Wu D."/>
            <person name="Gronow S."/>
            <person name="Wellnitz S."/>
            <person name="Schneider S."/>
            <person name="Klenk H.-P."/>
            <person name="Eisen J.A."/>
        </authorList>
    </citation>
    <scope>NUCLEOTIDE SEQUENCE [LARGE SCALE GENOMIC DNA]</scope>
    <source>
        <strain evidence="6">ATCC 35185</strain>
        <strain evidence="9">ATCC 35185 / DSM 20758 / VPI D19B-28</strain>
    </source>
</reference>
<dbReference type="Proteomes" id="UP000003505">
    <property type="component" value="Unassembled WGS sequence"/>
</dbReference>
<keyword evidence="4" id="KW-0997">Cell inner membrane</keyword>
<dbReference type="KEGG" id="ssg:Selsp_2017"/>
<keyword evidence="9" id="KW-1185">Reference proteome</keyword>
<evidence type="ECO:0000313" key="6">
    <source>
        <dbReference type="EMBL" id="AEC00966.1"/>
    </source>
</evidence>
<evidence type="ECO:0000256" key="4">
    <source>
        <dbReference type="ARBA" id="ARBA00022519"/>
    </source>
</evidence>
<dbReference type="PANTHER" id="PTHR30024:SF43">
    <property type="entry name" value="BLL4572 PROTEIN"/>
    <property type="match status" value="1"/>
</dbReference>
<proteinExistence type="predicted"/>
<evidence type="ECO:0000256" key="2">
    <source>
        <dbReference type="ARBA" id="ARBA00022448"/>
    </source>
</evidence>
<evidence type="ECO:0000256" key="5">
    <source>
        <dbReference type="ARBA" id="ARBA00023136"/>
    </source>
</evidence>
<name>C9LYR4_SELS3</name>
<protein>
    <submittedName>
        <fullName evidence="6">Twin-arginine translocation pathway signal</fullName>
    </submittedName>
</protein>
<dbReference type="AlphaFoldDB" id="C9LYR4"/>
<comment type="subcellular location">
    <subcellularLocation>
        <location evidence="1">Cell inner membrane</location>
    </subcellularLocation>
</comment>
<dbReference type="EMBL" id="CP002637">
    <property type="protein sequence ID" value="AEC00966.1"/>
    <property type="molecule type" value="Genomic_DNA"/>
</dbReference>
<dbReference type="SUPFAM" id="SSF53850">
    <property type="entry name" value="Periplasmic binding protein-like II"/>
    <property type="match status" value="1"/>
</dbReference>
<keyword evidence="5" id="KW-0472">Membrane</keyword>
<dbReference type="HOGENOM" id="CLU_028871_10_2_9"/>
<sequence length="319" mass="35084">MKQAARKRILVLASLLAVVGALAIFGSYRSEAEPRDVRTVRLAYLPTTHALPLFAQKEMESPDGPVRIELIKYGSWPELMDALNTGRVDGASVLIELAVKAREQGIDLKAATLGHKDGNIVVTLPEIERVEDLKGKVFAIPHKQSTHKLLLDELLAAHGMTERDLKVVEMTPPEMPAALAQKQIAGYCVAEPFGSQAIALGVGKLFARDDELWNESPCCALVFNGSFVRENEELARATVKAYMEASEHLSEHPESRPEIAGHFLKTKPAVLEKSFGWISYDDLAISEETYDALTARMKAAGLLQKAPPYEDFVDRSLLP</sequence>